<dbReference type="InterPro" id="IPR011201">
    <property type="entry name" value="Zinc-ribbon_6_bact"/>
</dbReference>
<feature type="domain" description="Zinc-ribbon" evidence="1">
    <location>
        <begin position="4"/>
        <end position="98"/>
    </location>
</feature>
<accession>A0A1S8CXJ8</accession>
<keyword evidence="3" id="KW-1185">Reference proteome</keyword>
<sequence>MKTFYCYHCGHQVFFLNTHCENCNALLGYLPEESNMGTFFEVRADEAWQSQNPEHQGKLFKPCYNYQVENVCNWMLPVESPHMYCEACQLTTVIPNLEQGNNRLYWSRLEAAKRRFLYSLYQLKIQPRPKQSDDDTEGLAFEFLQPHEGQPVMTGHDNGLITINVNEADASYREWTRESMQEPYRTLLGHFRHESGHYYFDQLIEHTQWHQPFKQLFGDDEQSYQAALDRHYQQGAPDDWQQRYVSSYASMHPWEDWAETWAHYLHMIDTLDTAYHSGINIQPYNRFEPHMYLHEPPIGVQNFNQTLDNWFALSYALNSLNRSMGLPDAYPFALSQVVLDKLRFIHQVVMDKFTEIAK</sequence>
<gene>
    <name evidence="2" type="ORF">BKE30_05000</name>
</gene>
<dbReference type="Proteomes" id="UP000192132">
    <property type="component" value="Unassembled WGS sequence"/>
</dbReference>
<dbReference type="AlphaFoldDB" id="A0A1S8CXJ8"/>
<name>A0A1S8CXJ8_9GAMM</name>
<reference evidence="2 3" key="1">
    <citation type="submission" date="2016-10" db="EMBL/GenBank/DDBJ databases">
        <title>Draft Genome sequence of Alkanindiges sp. strain H1.</title>
        <authorList>
            <person name="Subhash Y."/>
            <person name="Lee S."/>
        </authorList>
    </citation>
    <scope>NUCLEOTIDE SEQUENCE [LARGE SCALE GENOMIC DNA]</scope>
    <source>
        <strain evidence="2 3">H1</strain>
    </source>
</reference>
<dbReference type="Pfam" id="PF10005">
    <property type="entry name" value="Zn_ribbon_DZR_6"/>
    <property type="match status" value="1"/>
</dbReference>
<dbReference type="OrthoDB" id="256753at2"/>
<dbReference type="Gene3D" id="3.40.390.70">
    <property type="match status" value="1"/>
</dbReference>
<protein>
    <recommendedName>
        <fullName evidence="1">Zinc-ribbon domain-containing protein</fullName>
    </recommendedName>
</protein>
<dbReference type="PIRSF" id="PIRSF012641">
    <property type="entry name" value="UCP012641"/>
    <property type="match status" value="1"/>
</dbReference>
<dbReference type="Pfam" id="PF15887">
    <property type="entry name" value="Peptidase_Mx"/>
    <property type="match status" value="1"/>
</dbReference>
<dbReference type="RefSeq" id="WP_076877531.1">
    <property type="nucleotide sequence ID" value="NZ_MLCN01000012.1"/>
</dbReference>
<dbReference type="EMBL" id="MLCN01000012">
    <property type="protein sequence ID" value="ONG41333.1"/>
    <property type="molecule type" value="Genomic_DNA"/>
</dbReference>
<evidence type="ECO:0000313" key="3">
    <source>
        <dbReference type="Proteomes" id="UP000192132"/>
    </source>
</evidence>
<comment type="caution">
    <text evidence="2">The sequence shown here is derived from an EMBL/GenBank/DDBJ whole genome shotgun (WGS) entry which is preliminary data.</text>
</comment>
<proteinExistence type="predicted"/>
<dbReference type="STRING" id="1907941.BKE30_05000"/>
<evidence type="ECO:0000313" key="2">
    <source>
        <dbReference type="EMBL" id="ONG41333.1"/>
    </source>
</evidence>
<organism evidence="2 3">
    <name type="scientific">Alkanindiges hydrocarboniclasticus</name>
    <dbReference type="NCBI Taxonomy" id="1907941"/>
    <lineage>
        <taxon>Bacteria</taxon>
        <taxon>Pseudomonadati</taxon>
        <taxon>Pseudomonadota</taxon>
        <taxon>Gammaproteobacteria</taxon>
        <taxon>Moraxellales</taxon>
        <taxon>Moraxellaceae</taxon>
        <taxon>Alkanindiges</taxon>
    </lineage>
</organism>
<dbReference type="InterPro" id="IPR031321">
    <property type="entry name" value="UCP012641"/>
</dbReference>
<evidence type="ECO:0000259" key="1">
    <source>
        <dbReference type="Pfam" id="PF10005"/>
    </source>
</evidence>